<sequence length="185" mass="20249">MKNTYLTGYLPLIAILLFSLSFALFVQELIISLFKKVGLYNEMLELFTETEVNLVITLSLMILFFFILAGLKVIANTVNELSLLFFSKDTEGELLKTVRNGSIIFFVGGLLSLISFSSIIGILAIFLLTAAGYLVFFVYKTSPALSIANLIGIITFQIVSWSALGVALALLGMKIYNGLLGSLPL</sequence>
<proteinExistence type="predicted"/>
<evidence type="ECO:0000313" key="2">
    <source>
        <dbReference type="EMBL" id="OCA81397.1"/>
    </source>
</evidence>
<accession>A0A1B9AC30</accession>
<keyword evidence="1" id="KW-0472">Membrane</keyword>
<dbReference type="InterPro" id="IPR035289">
    <property type="entry name" value="DUF5366"/>
</dbReference>
<dbReference type="EMBL" id="MAYT01000031">
    <property type="protein sequence ID" value="OCA81397.1"/>
    <property type="molecule type" value="Genomic_DNA"/>
</dbReference>
<dbReference type="Proteomes" id="UP000092578">
    <property type="component" value="Unassembled WGS sequence"/>
</dbReference>
<gene>
    <name evidence="2" type="ORF">A8F95_16730</name>
</gene>
<name>A0A1B9AC30_9BACI</name>
<keyword evidence="1" id="KW-1133">Transmembrane helix</keyword>
<dbReference type="RefSeq" id="WP_065412215.1">
    <property type="nucleotide sequence ID" value="NZ_MAYT01000031.1"/>
</dbReference>
<evidence type="ECO:0008006" key="4">
    <source>
        <dbReference type="Google" id="ProtNLM"/>
    </source>
</evidence>
<evidence type="ECO:0000313" key="3">
    <source>
        <dbReference type="Proteomes" id="UP000092578"/>
    </source>
</evidence>
<reference evidence="3" key="1">
    <citation type="submission" date="2016-05" db="EMBL/GenBank/DDBJ databases">
        <authorList>
            <person name="Liu B."/>
            <person name="Wang J."/>
            <person name="Zhu Y."/>
            <person name="Liu G."/>
            <person name="Chen Q."/>
            <person name="Chen Z."/>
            <person name="Lan J."/>
            <person name="Che J."/>
            <person name="Ge C."/>
            <person name="Shi H."/>
            <person name="Pan Z."/>
            <person name="Liu X."/>
        </authorList>
    </citation>
    <scope>NUCLEOTIDE SEQUENCE [LARGE SCALE GENOMIC DNA]</scope>
    <source>
        <strain evidence="3">FJAT-27215</strain>
    </source>
</reference>
<keyword evidence="1" id="KW-0812">Transmembrane</keyword>
<comment type="caution">
    <text evidence="2">The sequence shown here is derived from an EMBL/GenBank/DDBJ whole genome shotgun (WGS) entry which is preliminary data.</text>
</comment>
<protein>
    <recommendedName>
        <fullName evidence="4">YufK family protein</fullName>
    </recommendedName>
</protein>
<dbReference type="Pfam" id="PF17328">
    <property type="entry name" value="DUF5366"/>
    <property type="match status" value="1"/>
</dbReference>
<feature type="transmembrane region" description="Helical" evidence="1">
    <location>
        <begin position="103"/>
        <end position="135"/>
    </location>
</feature>
<evidence type="ECO:0000256" key="1">
    <source>
        <dbReference type="SAM" id="Phobius"/>
    </source>
</evidence>
<keyword evidence="3" id="KW-1185">Reference proteome</keyword>
<feature type="transmembrane region" description="Helical" evidence="1">
    <location>
        <begin position="54"/>
        <end position="75"/>
    </location>
</feature>
<feature type="transmembrane region" description="Helical" evidence="1">
    <location>
        <begin position="12"/>
        <end position="34"/>
    </location>
</feature>
<organism evidence="2 3">
    <name type="scientific">Pseudobacillus wudalianchiensis</name>
    <dbReference type="NCBI Taxonomy" id="1743143"/>
    <lineage>
        <taxon>Bacteria</taxon>
        <taxon>Bacillati</taxon>
        <taxon>Bacillota</taxon>
        <taxon>Bacilli</taxon>
        <taxon>Bacillales</taxon>
        <taxon>Bacillaceae</taxon>
        <taxon>Pseudobacillus</taxon>
    </lineage>
</organism>
<dbReference type="AlphaFoldDB" id="A0A1B9AC30"/>
<feature type="transmembrane region" description="Helical" evidence="1">
    <location>
        <begin position="147"/>
        <end position="171"/>
    </location>
</feature>